<evidence type="ECO:0000313" key="19">
    <source>
        <dbReference type="Proteomes" id="UP000033998"/>
    </source>
</evidence>
<dbReference type="GO" id="GO:0006289">
    <property type="term" value="P:nucleotide-excision repair"/>
    <property type="evidence" value="ECO:0007669"/>
    <property type="project" value="UniProtKB-UniRule"/>
</dbReference>
<evidence type="ECO:0000256" key="13">
    <source>
        <dbReference type="RuleBase" id="RU003587"/>
    </source>
</evidence>
<comment type="subcellular location">
    <subcellularLocation>
        <location evidence="1 12 13">Cytoplasm</location>
    </subcellularLocation>
</comment>
<keyword evidence="12 13" id="KW-0742">SOS response</keyword>
<dbReference type="GO" id="GO:0003677">
    <property type="term" value="F:DNA binding"/>
    <property type="evidence" value="ECO:0007669"/>
    <property type="project" value="UniProtKB-UniRule"/>
</dbReference>
<comment type="function">
    <text evidence="12">The UvrABC repair system catalyzes the recognition and processing of DNA lesions. A damage recognition complex composed of 2 UvrA and 2 UvrB subunits scans DNA for abnormalities. Upon binding of the UvrA(2)B(2) complex to a putative damaged site, the DNA wraps around one UvrB monomer. DNA wrap is dependent on ATP binding by UvrB and probably causes local melting of the DNA helix, facilitating insertion of UvrB beta-hairpin between the DNA strands. Then UvrB probes one DNA strand for the presence of a lesion. If a lesion is found the UvrA subunits dissociate and the UvrB-DNA preincision complex is formed. This complex is subsequently bound by UvrC and the second UvrB is released. If no lesion is found, the DNA wraps around the other UvrB subunit that will check the other stand for damage.</text>
</comment>
<dbReference type="InterPro" id="IPR004807">
    <property type="entry name" value="UvrB"/>
</dbReference>
<feature type="binding site" evidence="12">
    <location>
        <begin position="40"/>
        <end position="47"/>
    </location>
    <ligand>
        <name>ATP</name>
        <dbReference type="ChEBI" id="CHEBI:30616"/>
    </ligand>
</feature>
<keyword evidence="8 12" id="KW-0267">Excision nuclease</keyword>
<dbReference type="CDD" id="cd18790">
    <property type="entry name" value="SF2_C_UvrB"/>
    <property type="match status" value="1"/>
</dbReference>
<protein>
    <recommendedName>
        <fullName evidence="11 12">UvrABC system protein B</fullName>
        <shortName evidence="12">Protein UvrB</shortName>
    </recommendedName>
    <alternativeName>
        <fullName evidence="12">Excinuclease ABC subunit B</fullName>
    </alternativeName>
</protein>
<evidence type="ECO:0000256" key="14">
    <source>
        <dbReference type="SAM" id="Coils"/>
    </source>
</evidence>
<dbReference type="HAMAP" id="MF_00204">
    <property type="entry name" value="UvrB"/>
    <property type="match status" value="1"/>
</dbReference>
<feature type="coiled-coil region" evidence="14">
    <location>
        <begin position="257"/>
        <end position="284"/>
    </location>
</feature>
<gene>
    <name evidence="12" type="primary">uvrB</name>
    <name evidence="18" type="ORF">UT27_C0001G0051</name>
</gene>
<keyword evidence="3 12" id="KW-0963">Cytoplasm</keyword>
<keyword evidence="7 12" id="KW-0067">ATP-binding</keyword>
<evidence type="ECO:0000256" key="12">
    <source>
        <dbReference type="HAMAP-Rule" id="MF_00204"/>
    </source>
</evidence>
<dbReference type="InterPro" id="IPR027417">
    <property type="entry name" value="P-loop_NTPase"/>
</dbReference>
<dbReference type="InterPro" id="IPR036876">
    <property type="entry name" value="UVR_dom_sf"/>
</dbReference>
<dbReference type="InterPro" id="IPR006935">
    <property type="entry name" value="Helicase/UvrB_N"/>
</dbReference>
<feature type="domain" description="Helicase ATP-binding" evidence="16">
    <location>
        <begin position="27"/>
        <end position="228"/>
    </location>
</feature>
<dbReference type="SUPFAM" id="SSF52540">
    <property type="entry name" value="P-loop containing nucleoside triphosphate hydrolases"/>
    <property type="match status" value="2"/>
</dbReference>
<dbReference type="Pfam" id="PF02151">
    <property type="entry name" value="UVR"/>
    <property type="match status" value="1"/>
</dbReference>
<dbReference type="PROSITE" id="PS51194">
    <property type="entry name" value="HELICASE_CTER"/>
    <property type="match status" value="1"/>
</dbReference>
<evidence type="ECO:0000256" key="10">
    <source>
        <dbReference type="ARBA" id="ARBA00026033"/>
    </source>
</evidence>
<dbReference type="Pfam" id="PF17757">
    <property type="entry name" value="UvrB_inter"/>
    <property type="match status" value="1"/>
</dbReference>
<evidence type="ECO:0000259" key="16">
    <source>
        <dbReference type="PROSITE" id="PS51192"/>
    </source>
</evidence>
<feature type="domain" description="UVR" evidence="15">
    <location>
        <begin position="634"/>
        <end position="669"/>
    </location>
</feature>
<organism evidence="18 19">
    <name type="scientific">Candidatus Nomurabacteria bacterium GW2011_GWD2_39_12</name>
    <dbReference type="NCBI Taxonomy" id="1618759"/>
    <lineage>
        <taxon>Bacteria</taxon>
        <taxon>Candidatus Nomuraibacteriota</taxon>
    </lineage>
</organism>
<dbReference type="Pfam" id="PF00271">
    <property type="entry name" value="Helicase_C"/>
    <property type="match status" value="1"/>
</dbReference>
<keyword evidence="5 12" id="KW-0227">DNA damage</keyword>
<dbReference type="SMART" id="SM00487">
    <property type="entry name" value="DEXDc"/>
    <property type="match status" value="1"/>
</dbReference>
<evidence type="ECO:0000256" key="5">
    <source>
        <dbReference type="ARBA" id="ARBA00022763"/>
    </source>
</evidence>
<sequence>MSKNIFKLHNPFQPAGDQPAAISKLVEGLKKGMKRQTLLGATGTGKTFTMANVIAQFNKPTLVIAHNKTLAAQLAQEFREFFPDAAVHYFVSYYDYYQPEAYMPVSDTYIEKDASINKEIDMLRHATTQALLTRPDVIIVASVSCIYGLGSPEEYEKVNLKLEVGMKMDRLTLMKKLIAIHFERTNADLTPGTFRSIGSKVEFMPVSETVMYQIELSFGVISKITKVDPVSSHIISKEKDIFIFPAKHFITEDVKKKKALINIKKELQTQLKKFKKEKKLLEADRIKRRTNYDLAMIKEIGYCSGIENYSRHLSGKNEGEPPETLLSYFPHIGKSADFLTIIDESHVTLPQLQGMYAGDASRKNTLVEYGFRLPSAKDNRPLKYEEFKERVGPVIYTSATPSEQERSQSEQVVEQIIRPTGLVDPETIVRPVSDKSKYKGQIYDFIIETEKTIKKGFRVLATTLTKKMAEDLSIYLKDKKIKAEYLHSDIKTMERIKILTQFRKGEFDVLVGVNLLREGLDLPEVALIGILDADKEGFLRSETSLIQTIGRAARNSEGKVILYADILTGSMKRALGETKRRRDIQLAYNKKHGITPKTIMKKIKDITEELESEHGKIVNAELALDFKVLDKSLSEIIKIKEKEMNKMVKELDFETAAILRDEIGVLRLRLEKKS</sequence>
<evidence type="ECO:0000256" key="11">
    <source>
        <dbReference type="ARBA" id="ARBA00029504"/>
    </source>
</evidence>
<dbReference type="GO" id="GO:0009381">
    <property type="term" value="F:excinuclease ABC activity"/>
    <property type="evidence" value="ECO:0007669"/>
    <property type="project" value="UniProtKB-UniRule"/>
</dbReference>
<dbReference type="InterPro" id="IPR024759">
    <property type="entry name" value="UvrB_YAD/RRR_dom"/>
</dbReference>
<dbReference type="PROSITE" id="PS51192">
    <property type="entry name" value="HELICASE_ATP_BIND_1"/>
    <property type="match status" value="1"/>
</dbReference>
<evidence type="ECO:0000256" key="6">
    <source>
        <dbReference type="ARBA" id="ARBA00022769"/>
    </source>
</evidence>
<dbReference type="PROSITE" id="PS50151">
    <property type="entry name" value="UVR"/>
    <property type="match status" value="1"/>
</dbReference>
<dbReference type="CDD" id="cd17916">
    <property type="entry name" value="DEXHc_UvrB"/>
    <property type="match status" value="1"/>
</dbReference>
<keyword evidence="9 12" id="KW-0234">DNA repair</keyword>
<dbReference type="GO" id="GO:0009380">
    <property type="term" value="C:excinuclease repair complex"/>
    <property type="evidence" value="ECO:0007669"/>
    <property type="project" value="InterPro"/>
</dbReference>
<name>A0A837HPZ4_9BACT</name>
<dbReference type="GO" id="GO:0005737">
    <property type="term" value="C:cytoplasm"/>
    <property type="evidence" value="ECO:0007669"/>
    <property type="project" value="UniProtKB-SubCell"/>
</dbReference>
<dbReference type="InterPro" id="IPR041471">
    <property type="entry name" value="UvrB_inter"/>
</dbReference>
<dbReference type="Pfam" id="PF12344">
    <property type="entry name" value="UvrB"/>
    <property type="match status" value="1"/>
</dbReference>
<dbReference type="SUPFAM" id="SSF46600">
    <property type="entry name" value="C-terminal UvrC-binding domain of UvrB"/>
    <property type="match status" value="1"/>
</dbReference>
<comment type="caution">
    <text evidence="18">The sequence shown here is derived from an EMBL/GenBank/DDBJ whole genome shotgun (WGS) entry which is preliminary data.</text>
</comment>
<dbReference type="GO" id="GO:0009432">
    <property type="term" value="P:SOS response"/>
    <property type="evidence" value="ECO:0007669"/>
    <property type="project" value="UniProtKB-UniRule"/>
</dbReference>
<dbReference type="InterPro" id="IPR001943">
    <property type="entry name" value="UVR_dom"/>
</dbReference>
<comment type="domain">
    <text evidence="12">The beta-hairpin motif is involved in DNA binding.</text>
</comment>
<evidence type="ECO:0000256" key="7">
    <source>
        <dbReference type="ARBA" id="ARBA00022840"/>
    </source>
</evidence>
<comment type="subunit">
    <text evidence="10 12 13">Forms a heterotetramer with UvrA during the search for lesions. Interacts with UvrC in an incision complex.</text>
</comment>
<evidence type="ECO:0000256" key="2">
    <source>
        <dbReference type="ARBA" id="ARBA00008533"/>
    </source>
</evidence>
<evidence type="ECO:0000259" key="15">
    <source>
        <dbReference type="PROSITE" id="PS50151"/>
    </source>
</evidence>
<evidence type="ECO:0000256" key="4">
    <source>
        <dbReference type="ARBA" id="ARBA00022741"/>
    </source>
</evidence>
<dbReference type="PANTHER" id="PTHR24029:SF0">
    <property type="entry name" value="UVRABC SYSTEM PROTEIN B"/>
    <property type="match status" value="1"/>
</dbReference>
<feature type="short sequence motif" description="Beta-hairpin" evidence="12">
    <location>
        <begin position="93"/>
        <end position="116"/>
    </location>
</feature>
<dbReference type="InterPro" id="IPR014001">
    <property type="entry name" value="Helicase_ATP-bd"/>
</dbReference>
<accession>A0A837HPZ4</accession>
<evidence type="ECO:0000256" key="3">
    <source>
        <dbReference type="ARBA" id="ARBA00022490"/>
    </source>
</evidence>
<keyword evidence="14" id="KW-0175">Coiled coil</keyword>
<dbReference type="Pfam" id="PF04851">
    <property type="entry name" value="ResIII"/>
    <property type="match status" value="1"/>
</dbReference>
<dbReference type="GO" id="GO:0016887">
    <property type="term" value="F:ATP hydrolysis activity"/>
    <property type="evidence" value="ECO:0007669"/>
    <property type="project" value="InterPro"/>
</dbReference>
<dbReference type="Gene3D" id="3.40.50.300">
    <property type="entry name" value="P-loop containing nucleotide triphosphate hydrolases"/>
    <property type="match status" value="3"/>
</dbReference>
<evidence type="ECO:0000259" key="17">
    <source>
        <dbReference type="PROSITE" id="PS51194"/>
    </source>
</evidence>
<evidence type="ECO:0000256" key="8">
    <source>
        <dbReference type="ARBA" id="ARBA00022881"/>
    </source>
</evidence>
<dbReference type="NCBIfam" id="NF003673">
    <property type="entry name" value="PRK05298.1"/>
    <property type="match status" value="1"/>
</dbReference>
<reference evidence="18 19" key="1">
    <citation type="journal article" date="2015" name="Nature">
        <title>rRNA introns, odd ribosomes, and small enigmatic genomes across a large radiation of phyla.</title>
        <authorList>
            <person name="Brown C.T."/>
            <person name="Hug L.A."/>
            <person name="Thomas B.C."/>
            <person name="Sharon I."/>
            <person name="Castelle C.J."/>
            <person name="Singh A."/>
            <person name="Wilkins M.J."/>
            <person name="Williams K.H."/>
            <person name="Banfield J.F."/>
        </authorList>
    </citation>
    <scope>NUCLEOTIDE SEQUENCE [LARGE SCALE GENOMIC DNA]</scope>
</reference>
<keyword evidence="6 12" id="KW-0228">DNA excision</keyword>
<dbReference type="AlphaFoldDB" id="A0A837HPZ4"/>
<feature type="domain" description="Helicase C-terminal" evidence="17">
    <location>
        <begin position="441"/>
        <end position="607"/>
    </location>
</feature>
<evidence type="ECO:0000256" key="1">
    <source>
        <dbReference type="ARBA" id="ARBA00004496"/>
    </source>
</evidence>
<proteinExistence type="inferred from homology"/>
<dbReference type="GO" id="GO:0005524">
    <property type="term" value="F:ATP binding"/>
    <property type="evidence" value="ECO:0007669"/>
    <property type="project" value="UniProtKB-UniRule"/>
</dbReference>
<dbReference type="InterPro" id="IPR001650">
    <property type="entry name" value="Helicase_C-like"/>
</dbReference>
<dbReference type="SMART" id="SM00490">
    <property type="entry name" value="HELICc"/>
    <property type="match status" value="1"/>
</dbReference>
<dbReference type="PANTHER" id="PTHR24029">
    <property type="entry name" value="UVRABC SYSTEM PROTEIN B"/>
    <property type="match status" value="1"/>
</dbReference>
<dbReference type="EMBL" id="LBWE01000001">
    <property type="protein sequence ID" value="KKR02273.1"/>
    <property type="molecule type" value="Genomic_DNA"/>
</dbReference>
<dbReference type="NCBIfam" id="TIGR00631">
    <property type="entry name" value="uvrb"/>
    <property type="match status" value="1"/>
</dbReference>
<dbReference type="Gene3D" id="4.10.860.10">
    <property type="entry name" value="UVR domain"/>
    <property type="match status" value="1"/>
</dbReference>
<dbReference type="Proteomes" id="UP000033998">
    <property type="component" value="Unassembled WGS sequence"/>
</dbReference>
<evidence type="ECO:0000256" key="9">
    <source>
        <dbReference type="ARBA" id="ARBA00023204"/>
    </source>
</evidence>
<comment type="similarity">
    <text evidence="2 12 13">Belongs to the UvrB family.</text>
</comment>
<keyword evidence="4 12" id="KW-0547">Nucleotide-binding</keyword>
<evidence type="ECO:0000313" key="18">
    <source>
        <dbReference type="EMBL" id="KKR02273.1"/>
    </source>
</evidence>